<sequence length="1176" mass="132842">MRRKQFEGFLGQLDTFEESKIHLEQYATTPQLAADILLAIDEDIGLENKTVADLGCGCGVLMLGASLLGASYLVGFDVDEDALEICARNVEDMEPEALVDLVHVDVTASLPACFRGRFDVVVMNPPFGTKNNAGIDMKFVERGLGLLAEDGALYSLHKTSTRDYILKTAKKFGAEAECIGELRWNLENTYKFHKKKSVDIQRLIPVDPSGAATLRYVHIDHRPVTKPASLGVWYGSTERSMGNQIFGGGGGGSPPSPCEAEMARKLARSCKKRYGGEGAYYDPETSGDEEDKLPPATRRPIRGRKRAMETSDSSESETESDSISSGTEEEEEEEDDEEEEEEEEVPVEVVVKPKRGRPAKKKPKVETVEEPKKVTKPVPKLKKEPSIELHGESETETSRSSLSTNAQVQEVPEKKAPPRPRGRPPKKREPSVAPETELQRLKKALLLYDYLNIDTGKGYPPVYRPFLMRNLPYLSRVRMARKKKSLKDAMDHLRARNNMPVSPKKTTVSIKKAKSPEKPTLSQSFNDPPALSVLFCSLRHPSFVGLPKADIQVYVVAESDGKFGEVEKVPSSNFPMVVNQKVSATCIDMPADVGGPLPKGINTRAHFLVVRVIFHEKSGTLSNGKSLRTVGSRRGGACSSSSGDSRQVMVGACCLVEVTRKYGIRWGTEKGINLVDASKVNAVSGAEWCRDRSVVPRTMELGKKSNTNPFLLVDFVEDQDDNSDSDSDSEASQSVMWPEQKTLKAKMEESGEQSFVAVRQKHEMELQIPYSLLYNFVTPKDEPPQSPISEPDETDFSAQPLGQIVDIGIKKRGFKMDLIPDTDTAVSRIVQSADKCIFCNASFVDMYALMMHLRSSYPRLEFVYKGFHRVLDIPTIEITVNSNFDASNDLHTHEYDGKRSRGPKKRLRSSPVYLVTPAERHHRKTAKRTLNIFQNPADVERRLMEQKQPIFFDPRTLHPFYIPGEDDWKKNNDQEWRRKLISTKFDDYVDLDPKEQEFMKLWGIFCLKDECRPRYQGAFYQACRKFLVLHRQDLLDKELEFQWVSHVTTYKELDCLDDDQSYDLIQRYYVDQYEPTEDALHYVSRELEARRVAESKRLREKDTNAKKERRSRTRSPPSFILRQNNKRSTHGSSADQSRQSSVARSIPKPENNGQAAPKRGRNREPDFSLYLKSYGV</sequence>
<dbReference type="GO" id="GO:0003677">
    <property type="term" value="F:DNA binding"/>
    <property type="evidence" value="ECO:0007669"/>
    <property type="project" value="InterPro"/>
</dbReference>
<dbReference type="PANTHER" id="PTHR23290:SF0">
    <property type="entry name" value="RRNA N6-ADENOSINE-METHYLTRANSFERASE METTL5"/>
    <property type="match status" value="1"/>
</dbReference>
<dbReference type="Pfam" id="PF05175">
    <property type="entry name" value="MTS"/>
    <property type="match status" value="1"/>
</dbReference>
<accession>A0AA39M3H0</accession>
<feature type="region of interest" description="Disordered" evidence="9">
    <location>
        <begin position="718"/>
        <end position="737"/>
    </location>
</feature>
<keyword evidence="3" id="KW-0479">Metal-binding</keyword>
<evidence type="ECO:0000259" key="11">
    <source>
        <dbReference type="Pfam" id="PF09733"/>
    </source>
</evidence>
<feature type="region of interest" description="Disordered" evidence="9">
    <location>
        <begin position="1095"/>
        <end position="1176"/>
    </location>
</feature>
<dbReference type="Pfam" id="PF09733">
    <property type="entry name" value="VEFS-Box"/>
    <property type="match status" value="1"/>
</dbReference>
<dbReference type="GO" id="GO:0008988">
    <property type="term" value="F:rRNA (adenine-N6-)-methyltransferase activity"/>
    <property type="evidence" value="ECO:0007669"/>
    <property type="project" value="TreeGrafter"/>
</dbReference>
<feature type="compositionally biased region" description="Polar residues" evidence="9">
    <location>
        <begin position="1130"/>
        <end position="1143"/>
    </location>
</feature>
<dbReference type="InterPro" id="IPR019135">
    <property type="entry name" value="Polycomb_protein_VEFS-Box"/>
</dbReference>
<evidence type="ECO:0000256" key="2">
    <source>
        <dbReference type="ARBA" id="ARBA00009741"/>
    </source>
</evidence>
<dbReference type="InterPro" id="IPR051720">
    <property type="entry name" value="rRNA_MeTrfase/Polyamine_Synth"/>
</dbReference>
<feature type="compositionally biased region" description="Basic residues" evidence="9">
    <location>
        <begin position="417"/>
        <end position="426"/>
    </location>
</feature>
<evidence type="ECO:0000313" key="13">
    <source>
        <dbReference type="Proteomes" id="UP001175271"/>
    </source>
</evidence>
<reference evidence="12" key="1">
    <citation type="submission" date="2023-06" db="EMBL/GenBank/DDBJ databases">
        <title>Genomic analysis of the entomopathogenic nematode Steinernema hermaphroditum.</title>
        <authorList>
            <person name="Schwarz E.M."/>
            <person name="Heppert J.K."/>
            <person name="Baniya A."/>
            <person name="Schwartz H.T."/>
            <person name="Tan C.-H."/>
            <person name="Antoshechkin I."/>
            <person name="Sternberg P.W."/>
            <person name="Goodrich-Blair H."/>
            <person name="Dillman A.R."/>
        </authorList>
    </citation>
    <scope>NUCLEOTIDE SEQUENCE</scope>
    <source>
        <strain evidence="12">PS9179</strain>
        <tissue evidence="12">Whole animal</tissue>
    </source>
</reference>
<dbReference type="CDD" id="cd02440">
    <property type="entry name" value="AdoMet_MTases"/>
    <property type="match status" value="1"/>
</dbReference>
<comment type="similarity">
    <text evidence="1">Belongs to the VEFS (VRN2-EMF2-FIS2-SU(Z)12) family.</text>
</comment>
<dbReference type="InterPro" id="IPR002052">
    <property type="entry name" value="DNA_methylase_N6_adenine_CS"/>
</dbReference>
<feature type="compositionally biased region" description="Acidic residues" evidence="9">
    <location>
        <begin position="718"/>
        <end position="729"/>
    </location>
</feature>
<feature type="compositionally biased region" description="Acidic residues" evidence="9">
    <location>
        <begin position="327"/>
        <end position="346"/>
    </location>
</feature>
<feature type="domain" description="Polycomb protein VEFS-Box" evidence="11">
    <location>
        <begin position="950"/>
        <end position="1057"/>
    </location>
</feature>
<keyword evidence="4" id="KW-0863">Zinc-finger</keyword>
<evidence type="ECO:0000259" key="10">
    <source>
        <dbReference type="Pfam" id="PF05175"/>
    </source>
</evidence>
<dbReference type="PRINTS" id="PR00929">
    <property type="entry name" value="ATHOOK"/>
</dbReference>
<dbReference type="InterPro" id="IPR017956">
    <property type="entry name" value="AT_hook_DNA-bd_motif"/>
</dbReference>
<proteinExistence type="inferred from homology"/>
<keyword evidence="7" id="KW-0804">Transcription</keyword>
<dbReference type="CDD" id="cd21521">
    <property type="entry name" value="VEFS-box"/>
    <property type="match status" value="1"/>
</dbReference>
<dbReference type="InterPro" id="IPR029063">
    <property type="entry name" value="SAM-dependent_MTases_sf"/>
</dbReference>
<evidence type="ECO:0000256" key="9">
    <source>
        <dbReference type="SAM" id="MobiDB-lite"/>
    </source>
</evidence>
<dbReference type="Proteomes" id="UP001175271">
    <property type="component" value="Unassembled WGS sequence"/>
</dbReference>
<evidence type="ECO:0000256" key="7">
    <source>
        <dbReference type="ARBA" id="ARBA00023163"/>
    </source>
</evidence>
<evidence type="ECO:0000256" key="5">
    <source>
        <dbReference type="ARBA" id="ARBA00022833"/>
    </source>
</evidence>
<dbReference type="GO" id="GO:0008270">
    <property type="term" value="F:zinc ion binding"/>
    <property type="evidence" value="ECO:0007669"/>
    <property type="project" value="UniProtKB-KW"/>
</dbReference>
<dbReference type="PROSITE" id="PS00092">
    <property type="entry name" value="N6_MTASE"/>
    <property type="match status" value="1"/>
</dbReference>
<evidence type="ECO:0000256" key="6">
    <source>
        <dbReference type="ARBA" id="ARBA00023015"/>
    </source>
</evidence>
<dbReference type="InterPro" id="IPR007848">
    <property type="entry name" value="Small_mtfrase_dom"/>
</dbReference>
<feature type="compositionally biased region" description="Basic and acidic residues" evidence="9">
    <location>
        <begin position="381"/>
        <end position="397"/>
    </location>
</feature>
<feature type="region of interest" description="Disordered" evidence="9">
    <location>
        <begin position="499"/>
        <end position="523"/>
    </location>
</feature>
<name>A0AA39M3H0_9BILA</name>
<evidence type="ECO:0000313" key="12">
    <source>
        <dbReference type="EMBL" id="KAK0420271.1"/>
    </source>
</evidence>
<comment type="caution">
    <text evidence="12">The sequence shown here is derived from an EMBL/GenBank/DDBJ whole genome shotgun (WGS) entry which is preliminary data.</text>
</comment>
<dbReference type="Gene3D" id="3.40.50.150">
    <property type="entry name" value="Vaccinia Virus protein VP39"/>
    <property type="match status" value="1"/>
</dbReference>
<feature type="domain" description="Methyltransferase small" evidence="10">
    <location>
        <begin position="47"/>
        <end position="156"/>
    </location>
</feature>
<gene>
    <name evidence="12" type="ORF">QR680_014594</name>
</gene>
<feature type="compositionally biased region" description="Basic residues" evidence="9">
    <location>
        <begin position="352"/>
        <end position="363"/>
    </location>
</feature>
<dbReference type="AlphaFoldDB" id="A0AA39M3H0"/>
<feature type="compositionally biased region" description="Basic and acidic residues" evidence="9">
    <location>
        <begin position="364"/>
        <end position="373"/>
    </location>
</feature>
<dbReference type="SUPFAM" id="SSF53335">
    <property type="entry name" value="S-adenosyl-L-methionine-dependent methyltransferases"/>
    <property type="match status" value="1"/>
</dbReference>
<keyword evidence="6" id="KW-0805">Transcription regulation</keyword>
<feature type="region of interest" description="Disordered" evidence="9">
    <location>
        <begin position="277"/>
        <end position="436"/>
    </location>
</feature>
<protein>
    <recommendedName>
        <fullName evidence="8">Methyltransferase-like protein 5</fullName>
    </recommendedName>
</protein>
<evidence type="ECO:0000256" key="8">
    <source>
        <dbReference type="ARBA" id="ARBA00041374"/>
    </source>
</evidence>
<keyword evidence="13" id="KW-1185">Reference proteome</keyword>
<evidence type="ECO:0000256" key="3">
    <source>
        <dbReference type="ARBA" id="ARBA00022723"/>
    </source>
</evidence>
<evidence type="ECO:0000256" key="4">
    <source>
        <dbReference type="ARBA" id="ARBA00022771"/>
    </source>
</evidence>
<evidence type="ECO:0000256" key="1">
    <source>
        <dbReference type="ARBA" id="ARBA00007416"/>
    </source>
</evidence>
<keyword evidence="5" id="KW-0862">Zinc</keyword>
<organism evidence="12 13">
    <name type="scientific">Steinernema hermaphroditum</name>
    <dbReference type="NCBI Taxonomy" id="289476"/>
    <lineage>
        <taxon>Eukaryota</taxon>
        <taxon>Metazoa</taxon>
        <taxon>Ecdysozoa</taxon>
        <taxon>Nematoda</taxon>
        <taxon>Chromadorea</taxon>
        <taxon>Rhabditida</taxon>
        <taxon>Tylenchina</taxon>
        <taxon>Panagrolaimomorpha</taxon>
        <taxon>Strongyloidoidea</taxon>
        <taxon>Steinernematidae</taxon>
        <taxon>Steinernema</taxon>
    </lineage>
</organism>
<feature type="compositionally biased region" description="Basic and acidic residues" evidence="9">
    <location>
        <begin position="1095"/>
        <end position="1106"/>
    </location>
</feature>
<comment type="similarity">
    <text evidence="2">Belongs to the methyltransferase superfamily. PrmA family.</text>
</comment>
<dbReference type="PANTHER" id="PTHR23290">
    <property type="entry name" value="RRNA N6-ADENOSINE-METHYLTRANSFERASE METTL5"/>
    <property type="match status" value="1"/>
</dbReference>
<dbReference type="EMBL" id="JAUCMV010000002">
    <property type="protein sequence ID" value="KAK0420271.1"/>
    <property type="molecule type" value="Genomic_DNA"/>
</dbReference>